<evidence type="ECO:0000259" key="1">
    <source>
        <dbReference type="PROSITE" id="PS50011"/>
    </source>
</evidence>
<dbReference type="EMBL" id="ML996568">
    <property type="protein sequence ID" value="KAF2760517.1"/>
    <property type="molecule type" value="Genomic_DNA"/>
</dbReference>
<gene>
    <name evidence="2" type="ORF">EJ05DRAFT_287882</name>
</gene>
<dbReference type="OrthoDB" id="3942465at2759"/>
<dbReference type="AlphaFoldDB" id="A0A6A6WFY4"/>
<dbReference type="GeneID" id="54481547"/>
<dbReference type="GO" id="GO:0004672">
    <property type="term" value="F:protein kinase activity"/>
    <property type="evidence" value="ECO:0007669"/>
    <property type="project" value="InterPro"/>
</dbReference>
<dbReference type="Gene3D" id="1.20.120.1020">
    <property type="entry name" value="Prion-inhibition and propagation, HeLo domain"/>
    <property type="match status" value="1"/>
</dbReference>
<evidence type="ECO:0000313" key="3">
    <source>
        <dbReference type="Proteomes" id="UP000799437"/>
    </source>
</evidence>
<sequence>MEAAGLAIGIIGLYSACRDGYLFYENVKSAEKSTLKFTRSLLIQKSRLWAWGFYWEISRHDPAITANEGSLELMHRNRKIGEYLLQNPAKITGVELALESIASLFSDKDVLKKYGVELRYPRGENMKNRDALPQPSRDQTKQIQRKAVFLRQRLTILRRCTWVLKDRDKVAELTRDLESYNNSLHFLCPDGALGPLKILSVTSLVAGQSGNKVGLALDRSLAEELSAQAGPMAKGTYDAMADLTSIRVLAERVSQPLNDTSRARLVNLRRDEFELHQNRFDANPMSCMAIWRGRNDMDRGFEAVVLIEFKSYLDDHGRPDQDTHDNVLKLGYLVTSKQAPTSLLSRFCYGLFKDSEHHRIGFVYKLPQNLGISISGARMVPDALIPRTPVSLAEVLRTFNAMSLNRRFSLAKELLEAVTAMHATGWIHKNIRPTSIIFFPRDQRPINRNDIEWQRVNLMGWGFSRHTQFVQQYAAPGPKRSAQPRLIKLDKYQHPDKQNDPSRVYEPTYDMYSLGLVLLEIGLWRDLDGYVGPAKTSHWSADDVHAYIVGQVVPHLKHCCGETYMAVVQTCLGVQSKESMRPNARMQQEEDCLRLVARLAACNV</sequence>
<accession>A0A6A6WFY4</accession>
<dbReference type="InterPro" id="IPR038305">
    <property type="entry name" value="HeLo_sf"/>
</dbReference>
<dbReference type="SUPFAM" id="SSF56112">
    <property type="entry name" value="Protein kinase-like (PK-like)"/>
    <property type="match status" value="1"/>
</dbReference>
<dbReference type="Proteomes" id="UP000799437">
    <property type="component" value="Unassembled WGS sequence"/>
</dbReference>
<dbReference type="InterPro" id="IPR011009">
    <property type="entry name" value="Kinase-like_dom_sf"/>
</dbReference>
<protein>
    <recommendedName>
        <fullName evidence="1">Protein kinase domain-containing protein</fullName>
    </recommendedName>
</protein>
<dbReference type="PROSITE" id="PS50011">
    <property type="entry name" value="PROTEIN_KINASE_DOM"/>
    <property type="match status" value="1"/>
</dbReference>
<proteinExistence type="predicted"/>
<name>A0A6A6WFY4_9PEZI</name>
<dbReference type="Gene3D" id="1.10.510.10">
    <property type="entry name" value="Transferase(Phosphotransferase) domain 1"/>
    <property type="match status" value="1"/>
</dbReference>
<dbReference type="InterPro" id="IPR000719">
    <property type="entry name" value="Prot_kinase_dom"/>
</dbReference>
<dbReference type="RefSeq" id="XP_033602968.1">
    <property type="nucleotide sequence ID" value="XM_033740493.1"/>
</dbReference>
<organism evidence="2 3">
    <name type="scientific">Pseudovirgaria hyperparasitica</name>
    <dbReference type="NCBI Taxonomy" id="470096"/>
    <lineage>
        <taxon>Eukaryota</taxon>
        <taxon>Fungi</taxon>
        <taxon>Dikarya</taxon>
        <taxon>Ascomycota</taxon>
        <taxon>Pezizomycotina</taxon>
        <taxon>Dothideomycetes</taxon>
        <taxon>Dothideomycetes incertae sedis</taxon>
        <taxon>Acrospermales</taxon>
        <taxon>Acrospermaceae</taxon>
        <taxon>Pseudovirgaria</taxon>
    </lineage>
</organism>
<dbReference type="Pfam" id="PF14479">
    <property type="entry name" value="HeLo"/>
    <property type="match status" value="1"/>
</dbReference>
<feature type="domain" description="Protein kinase" evidence="1">
    <location>
        <begin position="199"/>
        <end position="593"/>
    </location>
</feature>
<dbReference type="PANTHER" id="PTHR37542:SF3">
    <property type="entry name" value="PRION-INHIBITION AND PROPAGATION HELO DOMAIN-CONTAINING PROTEIN"/>
    <property type="match status" value="1"/>
</dbReference>
<reference evidence="2" key="1">
    <citation type="journal article" date="2020" name="Stud. Mycol.">
        <title>101 Dothideomycetes genomes: a test case for predicting lifestyles and emergence of pathogens.</title>
        <authorList>
            <person name="Haridas S."/>
            <person name="Albert R."/>
            <person name="Binder M."/>
            <person name="Bloem J."/>
            <person name="Labutti K."/>
            <person name="Salamov A."/>
            <person name="Andreopoulos B."/>
            <person name="Baker S."/>
            <person name="Barry K."/>
            <person name="Bills G."/>
            <person name="Bluhm B."/>
            <person name="Cannon C."/>
            <person name="Castanera R."/>
            <person name="Culley D."/>
            <person name="Daum C."/>
            <person name="Ezra D."/>
            <person name="Gonzalez J."/>
            <person name="Henrissat B."/>
            <person name="Kuo A."/>
            <person name="Liang C."/>
            <person name="Lipzen A."/>
            <person name="Lutzoni F."/>
            <person name="Magnuson J."/>
            <person name="Mondo S."/>
            <person name="Nolan M."/>
            <person name="Ohm R."/>
            <person name="Pangilinan J."/>
            <person name="Park H.-J."/>
            <person name="Ramirez L."/>
            <person name="Alfaro M."/>
            <person name="Sun H."/>
            <person name="Tritt A."/>
            <person name="Yoshinaga Y."/>
            <person name="Zwiers L.-H."/>
            <person name="Turgeon B."/>
            <person name="Goodwin S."/>
            <person name="Spatafora J."/>
            <person name="Crous P."/>
            <person name="Grigoriev I."/>
        </authorList>
    </citation>
    <scope>NUCLEOTIDE SEQUENCE</scope>
    <source>
        <strain evidence="2">CBS 121739</strain>
    </source>
</reference>
<dbReference type="InterPro" id="IPR029498">
    <property type="entry name" value="HeLo_dom"/>
</dbReference>
<dbReference type="GO" id="GO:0005524">
    <property type="term" value="F:ATP binding"/>
    <property type="evidence" value="ECO:0007669"/>
    <property type="project" value="InterPro"/>
</dbReference>
<keyword evidence="3" id="KW-1185">Reference proteome</keyword>
<dbReference type="PANTHER" id="PTHR37542">
    <property type="entry name" value="HELO DOMAIN-CONTAINING PROTEIN-RELATED"/>
    <property type="match status" value="1"/>
</dbReference>
<evidence type="ECO:0000313" key="2">
    <source>
        <dbReference type="EMBL" id="KAF2760517.1"/>
    </source>
</evidence>